<dbReference type="AlphaFoldDB" id="A0A8I1YEC3"/>
<proteinExistence type="predicted"/>
<evidence type="ECO:0000313" key="3">
    <source>
        <dbReference type="Proteomes" id="UP000673383"/>
    </source>
</evidence>
<dbReference type="RefSeq" id="WP_038379897.1">
    <property type="nucleotide sequence ID" value="NZ_CP126032.1"/>
</dbReference>
<reference evidence="2" key="1">
    <citation type="submission" date="2021-02" db="EMBL/GenBank/DDBJ databases">
        <title>Genomic Encyclopedia of Type Strains, Phase IV (KMG-V): Genome sequencing to study the core and pangenomes of soil and plant-associated prokaryotes.</title>
        <authorList>
            <person name="Whitman W."/>
        </authorList>
    </citation>
    <scope>NUCLEOTIDE SEQUENCE</scope>
    <source>
        <strain evidence="2">USDA 406</strain>
    </source>
</reference>
<dbReference type="EMBL" id="JAFICZ010000001">
    <property type="protein sequence ID" value="MBP1298187.1"/>
    <property type="molecule type" value="Genomic_DNA"/>
</dbReference>
<name>A0A8I1YEC3_BRAEL</name>
<sequence length="89" mass="10163">MGAIGTRSSLRPLIEEGETKQQGSDDFRRENALSYLTLFETVEPNCALFIRRGQGVSPLFERSPRDHCSFFSRSWKMSWPQNAAACVHR</sequence>
<protein>
    <submittedName>
        <fullName evidence="2">Uncharacterized protein</fullName>
    </submittedName>
</protein>
<evidence type="ECO:0000256" key="1">
    <source>
        <dbReference type="SAM" id="MobiDB-lite"/>
    </source>
</evidence>
<gene>
    <name evidence="2" type="ORF">JOH49_007940</name>
</gene>
<feature type="compositionally biased region" description="Basic and acidic residues" evidence="1">
    <location>
        <begin position="13"/>
        <end position="26"/>
    </location>
</feature>
<comment type="caution">
    <text evidence="2">The sequence shown here is derived from an EMBL/GenBank/DDBJ whole genome shotgun (WGS) entry which is preliminary data.</text>
</comment>
<accession>A0A8I1YEC3</accession>
<evidence type="ECO:0000313" key="2">
    <source>
        <dbReference type="EMBL" id="MBP1298187.1"/>
    </source>
</evidence>
<dbReference type="Proteomes" id="UP000673383">
    <property type="component" value="Unassembled WGS sequence"/>
</dbReference>
<feature type="region of interest" description="Disordered" evidence="1">
    <location>
        <begin position="1"/>
        <end position="26"/>
    </location>
</feature>
<organism evidence="2 3">
    <name type="scientific">Bradyrhizobium elkanii</name>
    <dbReference type="NCBI Taxonomy" id="29448"/>
    <lineage>
        <taxon>Bacteria</taxon>
        <taxon>Pseudomonadati</taxon>
        <taxon>Pseudomonadota</taxon>
        <taxon>Alphaproteobacteria</taxon>
        <taxon>Hyphomicrobiales</taxon>
        <taxon>Nitrobacteraceae</taxon>
        <taxon>Bradyrhizobium</taxon>
    </lineage>
</organism>